<evidence type="ECO:0000313" key="3">
    <source>
        <dbReference type="EMBL" id="CAF3859844.1"/>
    </source>
</evidence>
<dbReference type="EMBL" id="CAJNOV010013115">
    <property type="protein sequence ID" value="CAF1508917.1"/>
    <property type="molecule type" value="Genomic_DNA"/>
</dbReference>
<organism evidence="2 4">
    <name type="scientific">Rotaria magnacalcarata</name>
    <dbReference type="NCBI Taxonomy" id="392030"/>
    <lineage>
        <taxon>Eukaryota</taxon>
        <taxon>Metazoa</taxon>
        <taxon>Spiralia</taxon>
        <taxon>Gnathifera</taxon>
        <taxon>Rotifera</taxon>
        <taxon>Eurotatoria</taxon>
        <taxon>Bdelloidea</taxon>
        <taxon>Philodinida</taxon>
        <taxon>Philodinidae</taxon>
        <taxon>Rotaria</taxon>
    </lineage>
</organism>
<dbReference type="Proteomes" id="UP000681967">
    <property type="component" value="Unassembled WGS sequence"/>
</dbReference>
<dbReference type="AlphaFoldDB" id="A0A815TQC7"/>
<dbReference type="EMBL" id="CAJOBH010001527">
    <property type="protein sequence ID" value="CAF3859844.1"/>
    <property type="molecule type" value="Genomic_DNA"/>
</dbReference>
<dbReference type="Proteomes" id="UP000663855">
    <property type="component" value="Unassembled WGS sequence"/>
</dbReference>
<feature type="region of interest" description="Disordered" evidence="1">
    <location>
        <begin position="297"/>
        <end position="349"/>
    </location>
</feature>
<proteinExistence type="predicted"/>
<protein>
    <submittedName>
        <fullName evidence="2">Uncharacterized protein</fullName>
    </submittedName>
</protein>
<comment type="caution">
    <text evidence="2">The sequence shown here is derived from an EMBL/GenBank/DDBJ whole genome shotgun (WGS) entry which is preliminary data.</text>
</comment>
<reference evidence="2" key="1">
    <citation type="submission" date="2021-02" db="EMBL/GenBank/DDBJ databases">
        <authorList>
            <person name="Nowell W R."/>
        </authorList>
    </citation>
    <scope>NUCLEOTIDE SEQUENCE</scope>
</reference>
<gene>
    <name evidence="3" type="ORF">BYL167_LOCUS6322</name>
    <name evidence="2" type="ORF">CJN711_LOCUS27687</name>
</gene>
<evidence type="ECO:0000256" key="1">
    <source>
        <dbReference type="SAM" id="MobiDB-lite"/>
    </source>
</evidence>
<feature type="compositionally biased region" description="Polar residues" evidence="1">
    <location>
        <begin position="297"/>
        <end position="334"/>
    </location>
</feature>
<evidence type="ECO:0000313" key="4">
    <source>
        <dbReference type="Proteomes" id="UP000663855"/>
    </source>
</evidence>
<accession>A0A815TQC7</accession>
<name>A0A815TQC7_9BILA</name>
<sequence length="349" mass="40469">MYSFNRPTKYIRFTVSDLAEYEDALKLGRLSIANRLHPITRYLPANKLTFCTNCWQIGHVRSSCNSSARKCRVCLEVFNRDHNGRCSGSPRCAQCGLDHHSLDPSCKYIQNYRQKLNQEVKQAVRVGTINRRRVQLHRDHYSSNTSSNYDIDYAPLSINNNIINLEENKTWPRLNPQLTTNNNNIPYMTITSMLMKMKQEFKKEMHSIKEMILEKLDEKININSSNIQLHQVSLSTISTTVSKNFQNVLLPLVNLIPEANLEIKQQISSAIQKLEKPFNIHEDYMRKQFNYSFNSTYKKRQPNYNNNNIDPTVPSSSEINPNQRSSESPSNDLDTPTLIEDSDRMVDDI</sequence>
<evidence type="ECO:0000313" key="2">
    <source>
        <dbReference type="EMBL" id="CAF1508917.1"/>
    </source>
</evidence>